<organism evidence="1 2">
    <name type="scientific">Elysia crispata</name>
    <name type="common">lettuce slug</name>
    <dbReference type="NCBI Taxonomy" id="231223"/>
    <lineage>
        <taxon>Eukaryota</taxon>
        <taxon>Metazoa</taxon>
        <taxon>Spiralia</taxon>
        <taxon>Lophotrochozoa</taxon>
        <taxon>Mollusca</taxon>
        <taxon>Gastropoda</taxon>
        <taxon>Heterobranchia</taxon>
        <taxon>Euthyneura</taxon>
        <taxon>Panpulmonata</taxon>
        <taxon>Sacoglossa</taxon>
        <taxon>Placobranchoidea</taxon>
        <taxon>Plakobranchidae</taxon>
        <taxon>Elysia</taxon>
    </lineage>
</organism>
<comment type="caution">
    <text evidence="1">The sequence shown here is derived from an EMBL/GenBank/DDBJ whole genome shotgun (WGS) entry which is preliminary data.</text>
</comment>
<dbReference type="Proteomes" id="UP001283361">
    <property type="component" value="Unassembled WGS sequence"/>
</dbReference>
<keyword evidence="2" id="KW-1185">Reference proteome</keyword>
<name>A0AAE0ZFP9_9GAST</name>
<sequence length="122" mass="13627">MTCTGMRLMGPVMNSTYLNKTRTLTLRSSKLTGFRNFWLTFARRESGRVARGRGIIGNSNARKTEGVGEKETKLHLQLTVTSSSYFKELRPQCLMTAKNTALQQFGGIGTIVALTRQNSLKH</sequence>
<evidence type="ECO:0000313" key="1">
    <source>
        <dbReference type="EMBL" id="KAK3768340.1"/>
    </source>
</evidence>
<dbReference type="EMBL" id="JAWDGP010004062">
    <property type="protein sequence ID" value="KAK3768340.1"/>
    <property type="molecule type" value="Genomic_DNA"/>
</dbReference>
<accession>A0AAE0ZFP9</accession>
<evidence type="ECO:0000313" key="2">
    <source>
        <dbReference type="Proteomes" id="UP001283361"/>
    </source>
</evidence>
<proteinExistence type="predicted"/>
<protein>
    <submittedName>
        <fullName evidence="1">Uncharacterized protein</fullName>
    </submittedName>
</protein>
<dbReference type="AlphaFoldDB" id="A0AAE0ZFP9"/>
<reference evidence="1" key="1">
    <citation type="journal article" date="2023" name="G3 (Bethesda)">
        <title>A reference genome for the long-term kleptoplast-retaining sea slug Elysia crispata morphotype clarki.</title>
        <authorList>
            <person name="Eastman K.E."/>
            <person name="Pendleton A.L."/>
            <person name="Shaikh M.A."/>
            <person name="Suttiyut T."/>
            <person name="Ogas R."/>
            <person name="Tomko P."/>
            <person name="Gavelis G."/>
            <person name="Widhalm J.R."/>
            <person name="Wisecaver J.H."/>
        </authorList>
    </citation>
    <scope>NUCLEOTIDE SEQUENCE</scope>
    <source>
        <strain evidence="1">ECLA1</strain>
    </source>
</reference>
<gene>
    <name evidence="1" type="ORF">RRG08_031131</name>
</gene>